<reference evidence="8" key="1">
    <citation type="submission" date="2021-01" db="EMBL/GenBank/DDBJ databases">
        <title>Rhizobium sp. strain KVB221 16S ribosomal RNA gene Genome sequencing and assembly.</title>
        <authorList>
            <person name="Kang M."/>
        </authorList>
    </citation>
    <scope>NUCLEOTIDE SEQUENCE</scope>
    <source>
        <strain evidence="8">KVB221</strain>
    </source>
</reference>
<keyword evidence="9" id="KW-1185">Reference proteome</keyword>
<feature type="chain" id="PRO_5036679652" evidence="6">
    <location>
        <begin position="24"/>
        <end position="212"/>
    </location>
</feature>
<dbReference type="PANTHER" id="PTHR34001">
    <property type="entry name" value="BLL7405 PROTEIN"/>
    <property type="match status" value="1"/>
</dbReference>
<dbReference type="EMBL" id="JAEQNC010000002">
    <property type="protein sequence ID" value="MBL0371273.1"/>
    <property type="molecule type" value="Genomic_DNA"/>
</dbReference>
<keyword evidence="2 6" id="KW-0732">Signal</keyword>
<evidence type="ECO:0000256" key="5">
    <source>
        <dbReference type="ARBA" id="ARBA00038306"/>
    </source>
</evidence>
<dbReference type="InterPro" id="IPR027385">
    <property type="entry name" value="Beta-barrel_OMP"/>
</dbReference>
<evidence type="ECO:0000256" key="2">
    <source>
        <dbReference type="ARBA" id="ARBA00022729"/>
    </source>
</evidence>
<dbReference type="GO" id="GO:0009279">
    <property type="term" value="C:cell outer membrane"/>
    <property type="evidence" value="ECO:0007669"/>
    <property type="project" value="UniProtKB-SubCell"/>
</dbReference>
<protein>
    <submittedName>
        <fullName evidence="8">Porin family protein</fullName>
    </submittedName>
</protein>
<evidence type="ECO:0000313" key="8">
    <source>
        <dbReference type="EMBL" id="MBL0371273.1"/>
    </source>
</evidence>
<name>A0A937CNK0_9HYPH</name>
<evidence type="ECO:0000256" key="3">
    <source>
        <dbReference type="ARBA" id="ARBA00023136"/>
    </source>
</evidence>
<evidence type="ECO:0000259" key="7">
    <source>
        <dbReference type="Pfam" id="PF13505"/>
    </source>
</evidence>
<dbReference type="Pfam" id="PF13505">
    <property type="entry name" value="OMP_b-brl"/>
    <property type="match status" value="1"/>
</dbReference>
<evidence type="ECO:0000256" key="6">
    <source>
        <dbReference type="SAM" id="SignalP"/>
    </source>
</evidence>
<dbReference type="InterPro" id="IPR051692">
    <property type="entry name" value="OMP-like"/>
</dbReference>
<keyword evidence="4" id="KW-0998">Cell outer membrane</keyword>
<organism evidence="8 9">
    <name type="scientific">Rhizobium setariae</name>
    <dbReference type="NCBI Taxonomy" id="2801340"/>
    <lineage>
        <taxon>Bacteria</taxon>
        <taxon>Pseudomonadati</taxon>
        <taxon>Pseudomonadota</taxon>
        <taxon>Alphaproteobacteria</taxon>
        <taxon>Hyphomicrobiales</taxon>
        <taxon>Rhizobiaceae</taxon>
        <taxon>Rhizobium/Agrobacterium group</taxon>
        <taxon>Rhizobium</taxon>
    </lineage>
</organism>
<dbReference type="Gene3D" id="2.40.160.20">
    <property type="match status" value="1"/>
</dbReference>
<comment type="caution">
    <text evidence="8">The sequence shown here is derived from an EMBL/GenBank/DDBJ whole genome shotgun (WGS) entry which is preliminary data.</text>
</comment>
<dbReference type="Proteomes" id="UP000633219">
    <property type="component" value="Unassembled WGS sequence"/>
</dbReference>
<dbReference type="InterPro" id="IPR011250">
    <property type="entry name" value="OMP/PagP_B-barrel"/>
</dbReference>
<evidence type="ECO:0000313" key="9">
    <source>
        <dbReference type="Proteomes" id="UP000633219"/>
    </source>
</evidence>
<gene>
    <name evidence="8" type="ORF">JJB09_04455</name>
</gene>
<dbReference type="RefSeq" id="WP_201653696.1">
    <property type="nucleotide sequence ID" value="NZ_JAEQNC010000002.1"/>
</dbReference>
<proteinExistence type="inferred from homology"/>
<evidence type="ECO:0000256" key="1">
    <source>
        <dbReference type="ARBA" id="ARBA00004442"/>
    </source>
</evidence>
<feature type="domain" description="Outer membrane protein beta-barrel" evidence="7">
    <location>
        <begin position="11"/>
        <end position="212"/>
    </location>
</feature>
<sequence length="212" mass="22053">MRNLIKSLAASVLVLGAVSIAHAADAIDEVPLAPEAQDTMGSVSGWEGGYVGAKGTYQRGKVKEGGAYNAIGLGGGLYGGYNMQDGQLVYGGEADLNYSGIDSTSAGVETKQRLNGSVRGRVGYDLEPALVYGTAGLAATSLKASDATSSDSNTLIGLTVGAGVETKITDTITARTEYRFTNYQDQTFKLDSGAKDRSLKEHQINIGLGVRF</sequence>
<comment type="subcellular location">
    <subcellularLocation>
        <location evidence="1">Cell outer membrane</location>
    </subcellularLocation>
</comment>
<evidence type="ECO:0000256" key="4">
    <source>
        <dbReference type="ARBA" id="ARBA00023237"/>
    </source>
</evidence>
<keyword evidence="3" id="KW-0472">Membrane</keyword>
<dbReference type="PANTHER" id="PTHR34001:SF3">
    <property type="entry name" value="BLL7405 PROTEIN"/>
    <property type="match status" value="1"/>
</dbReference>
<dbReference type="SUPFAM" id="SSF56925">
    <property type="entry name" value="OMPA-like"/>
    <property type="match status" value="1"/>
</dbReference>
<dbReference type="AlphaFoldDB" id="A0A937CNK0"/>
<accession>A0A937CNK0</accession>
<comment type="similarity">
    <text evidence="5">Belongs to the Omp25/RopB family.</text>
</comment>
<feature type="signal peptide" evidence="6">
    <location>
        <begin position="1"/>
        <end position="23"/>
    </location>
</feature>